<dbReference type="PANTHER" id="PTHR21373:SF0">
    <property type="entry name" value="N-ALPHA-ACETYLTRANSFERASE 35, NATC AUXILIARY SUBUNIT"/>
    <property type="match status" value="1"/>
</dbReference>
<dbReference type="InterPro" id="IPR007244">
    <property type="entry name" value="Naa35_N"/>
</dbReference>
<evidence type="ECO:0000256" key="1">
    <source>
        <dbReference type="ARBA" id="ARBA00004496"/>
    </source>
</evidence>
<keyword evidence="4" id="KW-0175">Coiled coil</keyword>
<feature type="domain" description="NAA35-like N-terminal" evidence="6">
    <location>
        <begin position="1"/>
        <end position="119"/>
    </location>
</feature>
<evidence type="ECO:0000259" key="6">
    <source>
        <dbReference type="Pfam" id="PF04112"/>
    </source>
</evidence>
<evidence type="ECO:0000256" key="4">
    <source>
        <dbReference type="SAM" id="Coils"/>
    </source>
</evidence>
<dbReference type="Pfam" id="PF04112">
    <property type="entry name" value="Mak10"/>
    <property type="match status" value="1"/>
</dbReference>
<feature type="region of interest" description="Disordered" evidence="5">
    <location>
        <begin position="450"/>
        <end position="469"/>
    </location>
</feature>
<comment type="subcellular location">
    <subcellularLocation>
        <location evidence="1">Cytoplasm</location>
    </subcellularLocation>
</comment>
<reference evidence="8" key="1">
    <citation type="submission" date="2021-01" db="EMBL/GenBank/DDBJ databases">
        <authorList>
            <person name="Corre E."/>
            <person name="Pelletier E."/>
            <person name="Niang G."/>
            <person name="Scheremetjew M."/>
            <person name="Finn R."/>
            <person name="Kale V."/>
            <person name="Holt S."/>
            <person name="Cochrane G."/>
            <person name="Meng A."/>
            <person name="Brown T."/>
            <person name="Cohen L."/>
        </authorList>
    </citation>
    <scope>NUCLEOTIDE SEQUENCE</scope>
    <source>
        <strain evidence="8">CCMP1897</strain>
    </source>
</reference>
<organism evidence="8">
    <name type="scientific">Picocystis salinarum</name>
    <dbReference type="NCBI Taxonomy" id="88271"/>
    <lineage>
        <taxon>Eukaryota</taxon>
        <taxon>Viridiplantae</taxon>
        <taxon>Chlorophyta</taxon>
        <taxon>Picocystophyceae</taxon>
        <taxon>Picocystales</taxon>
        <taxon>Picocystaceae</taxon>
        <taxon>Picocystis</taxon>
    </lineage>
</organism>
<evidence type="ECO:0000256" key="3">
    <source>
        <dbReference type="ARBA" id="ARBA00022490"/>
    </source>
</evidence>
<dbReference type="PANTHER" id="PTHR21373">
    <property type="entry name" value="GLUCOSE REPRESSIBLE PROTEIN MAK10"/>
    <property type="match status" value="1"/>
</dbReference>
<proteinExistence type="inferred from homology"/>
<comment type="similarity">
    <text evidence="2">Belongs to the MAK10 family.</text>
</comment>
<gene>
    <name evidence="8" type="ORF">PSAL00342_LOCUS6792</name>
</gene>
<dbReference type="InterPro" id="IPR057982">
    <property type="entry name" value="TPR_NAA35"/>
</dbReference>
<evidence type="ECO:0000259" key="7">
    <source>
        <dbReference type="Pfam" id="PF25789"/>
    </source>
</evidence>
<name>A0A7S3XDR6_9CHLO</name>
<feature type="domain" description="NAA35-like TPR repeats" evidence="7">
    <location>
        <begin position="297"/>
        <end position="615"/>
    </location>
</feature>
<evidence type="ECO:0008006" key="9">
    <source>
        <dbReference type="Google" id="ProtNLM"/>
    </source>
</evidence>
<keyword evidence="3" id="KW-0963">Cytoplasm</keyword>
<evidence type="ECO:0000256" key="5">
    <source>
        <dbReference type="SAM" id="MobiDB-lite"/>
    </source>
</evidence>
<evidence type="ECO:0000313" key="8">
    <source>
        <dbReference type="EMBL" id="CAE0612893.1"/>
    </source>
</evidence>
<evidence type="ECO:0000256" key="2">
    <source>
        <dbReference type="ARBA" id="ARBA00006289"/>
    </source>
</evidence>
<accession>A0A7S3XDR6</accession>
<dbReference type="EMBL" id="HBIS01007777">
    <property type="protein sequence ID" value="CAE0612893.1"/>
    <property type="molecule type" value="Transcribed_RNA"/>
</dbReference>
<dbReference type="Pfam" id="PF25789">
    <property type="entry name" value="TPR_NAA35"/>
    <property type="match status" value="1"/>
</dbReference>
<feature type="coiled-coil region" evidence="4">
    <location>
        <begin position="168"/>
        <end position="195"/>
    </location>
</feature>
<sequence length="647" mass="72853">MEPLMDAGARRIQDTAAERKRVEKPVQEWRTEEICAVCDRWMVEEAQWMAGHTLAQSVFLCKFACQPNSADESPALRAYCDAARACDAFVHRAVMEGGMAGDEDFIVETFGLPLEVKEQTTQSLLARLEGAQKNATRPEDAPLKARLRFRAYFLEALDLLAQPKSAGCEEARHFLGKAKQQLRSLSEEVMEDNLNNAPGYAMHANAKLTAPIPPRAAPFKDAKACFGFWDEFLTALEEASRVHEHGSSLLQLQRWLQRVARTTPPVVPMAFAAGAMRLDLPDKLGWNTTKGLLEIDLLVPMDKVLETEKGREFFDEAGKCLTDHLVSCCSNRARQHRLSRRYLEDFSVLLNLALAVETERKEDIKAWSKACGMDPELAWAQRPFTSWAASQIARVQIMMLFKGFELDLYSTKEYCMLFWYLEYLLRCLLNAVKAWGEAYLQNNGFNSSGKVGTKANKKKGKSGTPWTSSHFDGHPLRETLAYEVLEIQALHAICQGLFQMMVYLEAVEKVIIPELPYNSERERFEQRFGCLHLCQSPVPLVYPQYLDTKAAIGKASDPATASNACMVAQQCFQYARSCLQRLPDSSAKEASTLDRVAASNLLTLRVLERARSQSTESWDSLCVSFHSSPGDNRFRTASVRTRQQTPQ</sequence>
<dbReference type="InterPro" id="IPR057983">
    <property type="entry name" value="NAA35-like_N"/>
</dbReference>
<dbReference type="AlphaFoldDB" id="A0A7S3XDR6"/>
<dbReference type="GO" id="GO:0031417">
    <property type="term" value="C:NatC complex"/>
    <property type="evidence" value="ECO:0007669"/>
    <property type="project" value="InterPro"/>
</dbReference>
<protein>
    <recommendedName>
        <fullName evidence="9">Protein MAK10 homolog</fullName>
    </recommendedName>
</protein>